<feature type="transmembrane region" description="Helical" evidence="1">
    <location>
        <begin position="161"/>
        <end position="181"/>
    </location>
</feature>
<evidence type="ECO:0000259" key="2">
    <source>
        <dbReference type="Pfam" id="PF02308"/>
    </source>
</evidence>
<feature type="transmembrane region" description="Helical" evidence="1">
    <location>
        <begin position="352"/>
        <end position="372"/>
    </location>
</feature>
<keyword evidence="1" id="KW-0812">Transmembrane</keyword>
<comment type="caution">
    <text evidence="4">The sequence shown here is derived from an EMBL/GenBank/DDBJ whole genome shotgun (WGS) entry which is preliminary data.</text>
</comment>
<gene>
    <name evidence="4" type="ORF">SDC9_131175</name>
</gene>
<keyword evidence="1" id="KW-1133">Transmembrane helix</keyword>
<evidence type="ECO:0000256" key="1">
    <source>
        <dbReference type="SAM" id="Phobius"/>
    </source>
</evidence>
<feature type="transmembrane region" description="Helical" evidence="1">
    <location>
        <begin position="266"/>
        <end position="287"/>
    </location>
</feature>
<feature type="transmembrane region" description="Helical" evidence="1">
    <location>
        <begin position="193"/>
        <end position="213"/>
    </location>
</feature>
<feature type="transmembrane region" description="Helical" evidence="1">
    <location>
        <begin position="132"/>
        <end position="149"/>
    </location>
</feature>
<feature type="transmembrane region" description="Helical" evidence="1">
    <location>
        <begin position="103"/>
        <end position="120"/>
    </location>
</feature>
<dbReference type="PANTHER" id="PTHR39084:SF1">
    <property type="entry name" value="DUF4010 DOMAIN-CONTAINING PROTEIN"/>
    <property type="match status" value="1"/>
</dbReference>
<dbReference type="InterPro" id="IPR025105">
    <property type="entry name" value="DUF4010"/>
</dbReference>
<dbReference type="Pfam" id="PF13194">
    <property type="entry name" value="DUF4010"/>
    <property type="match status" value="1"/>
</dbReference>
<reference evidence="4" key="1">
    <citation type="submission" date="2019-08" db="EMBL/GenBank/DDBJ databases">
        <authorList>
            <person name="Kucharzyk K."/>
            <person name="Murdoch R.W."/>
            <person name="Higgins S."/>
            <person name="Loffler F."/>
        </authorList>
    </citation>
    <scope>NUCLEOTIDE SEQUENCE</scope>
</reference>
<dbReference type="Pfam" id="PF02308">
    <property type="entry name" value="MgtC"/>
    <property type="match status" value="1"/>
</dbReference>
<dbReference type="AlphaFoldDB" id="A0A645D453"/>
<protein>
    <submittedName>
        <fullName evidence="4">Uncharacterized protein</fullName>
    </submittedName>
</protein>
<feature type="transmembrane region" description="Helical" evidence="1">
    <location>
        <begin position="52"/>
        <end position="83"/>
    </location>
</feature>
<feature type="domain" description="DUF4010" evidence="3">
    <location>
        <begin position="140"/>
        <end position="348"/>
    </location>
</feature>
<accession>A0A645D453</accession>
<proteinExistence type="predicted"/>
<dbReference type="EMBL" id="VSSQ01032740">
    <property type="protein sequence ID" value="MPM84104.1"/>
    <property type="molecule type" value="Genomic_DNA"/>
</dbReference>
<name>A0A645D453_9ZZZZ</name>
<feature type="domain" description="MgtC/SapB/SrpB/YhiD N-terminal" evidence="2">
    <location>
        <begin position="1"/>
        <end position="90"/>
    </location>
</feature>
<evidence type="ECO:0000313" key="4">
    <source>
        <dbReference type="EMBL" id="MPM84104.1"/>
    </source>
</evidence>
<sequence>MRTFSLTSLAGACTVLIGEPWLTAVGAAFVGALVVVAYARDRSDDPGVTTEVALWLAYIVGVISAYDLAVAAALSVLITGMLASRTALHSFSRDWLRASEVRGGLLLAGIALLVVPLAPNQPLLGNVLNPQVMVRLVLVLLVIQAMAHVGRRLLSAHNALALSALASGFVSSTATIASLGMELRQGHGTVRSQAGGAVISCVATMVQIFTVAATVRPSWIPALWLPTLAGALVAALWGWLLLRSGAVAAAPSAPAEDSEMFRLRDALLIAALLTGLQVLVYGLTLWLGDAGLMLGTLLAALADVHAATAAVLAMGGLDGEEGQRLRWALSAAVAVHAVSKSVMACVSGGLRYGFAVACGVVAQAVAVLALFLL</sequence>
<evidence type="ECO:0000259" key="3">
    <source>
        <dbReference type="Pfam" id="PF13194"/>
    </source>
</evidence>
<keyword evidence="1" id="KW-0472">Membrane</keyword>
<organism evidence="4">
    <name type="scientific">bioreactor metagenome</name>
    <dbReference type="NCBI Taxonomy" id="1076179"/>
    <lineage>
        <taxon>unclassified sequences</taxon>
        <taxon>metagenomes</taxon>
        <taxon>ecological metagenomes</taxon>
    </lineage>
</organism>
<feature type="transmembrane region" description="Helical" evidence="1">
    <location>
        <begin position="219"/>
        <end position="242"/>
    </location>
</feature>
<feature type="transmembrane region" description="Helical" evidence="1">
    <location>
        <begin position="20"/>
        <end position="40"/>
    </location>
</feature>
<dbReference type="InterPro" id="IPR049177">
    <property type="entry name" value="MgtC_SapB_SrpB_YhiD_N"/>
</dbReference>
<dbReference type="PANTHER" id="PTHR39084">
    <property type="entry name" value="MEMBRANE PROTEIN-RELATED"/>
    <property type="match status" value="1"/>
</dbReference>